<keyword evidence="2" id="KW-1185">Reference proteome</keyword>
<sequence length="145" mass="16983">MALNDHFNICEKSPSSHASRCSALTTAIDSTLQEINALSMTYPERFGFPYFRIDSDWDTDVILMDLKMCITTKPSCEFYWACQKQFRIIERHIAKFSQKRRYIRSTTKSPLIQAVVKDFDLNKKPYPIDDLDPVARENVRRFCET</sequence>
<reference evidence="1 2" key="1">
    <citation type="journal article" date="2023" name="Plants (Basel)">
        <title>Bridging the Gap: Combining Genomics and Transcriptomics Approaches to Understand Stylosanthes scabra, an Orphan Legume from the Brazilian Caatinga.</title>
        <authorList>
            <person name="Ferreira-Neto J.R.C."/>
            <person name="da Silva M.D."/>
            <person name="Binneck E."/>
            <person name="de Melo N.F."/>
            <person name="da Silva R.H."/>
            <person name="de Melo A.L.T.M."/>
            <person name="Pandolfi V."/>
            <person name="Bustamante F.O."/>
            <person name="Brasileiro-Vidal A.C."/>
            <person name="Benko-Iseppon A.M."/>
        </authorList>
    </citation>
    <scope>NUCLEOTIDE SEQUENCE [LARGE SCALE GENOMIC DNA]</scope>
    <source>
        <tissue evidence="1">Leaves</tissue>
    </source>
</reference>
<comment type="caution">
    <text evidence="1">The sequence shown here is derived from an EMBL/GenBank/DDBJ whole genome shotgun (WGS) entry which is preliminary data.</text>
</comment>
<evidence type="ECO:0000313" key="1">
    <source>
        <dbReference type="EMBL" id="MED6111829.1"/>
    </source>
</evidence>
<protein>
    <submittedName>
        <fullName evidence="1">Uncharacterized protein</fullName>
    </submittedName>
</protein>
<name>A0ABU6QL06_9FABA</name>
<accession>A0ABU6QL06</accession>
<gene>
    <name evidence="1" type="ORF">PIB30_056003</name>
</gene>
<dbReference type="InterPro" id="IPR036778">
    <property type="entry name" value="OHCU_decarboxylase_sf"/>
</dbReference>
<proteinExistence type="predicted"/>
<dbReference type="Gene3D" id="1.10.3330.10">
    <property type="entry name" value="Oxo-4-hydroxy-4-carboxy-5-ureidoimidazoline decarboxylase"/>
    <property type="match status" value="1"/>
</dbReference>
<evidence type="ECO:0000313" key="2">
    <source>
        <dbReference type="Proteomes" id="UP001341840"/>
    </source>
</evidence>
<dbReference type="EMBL" id="JASCZI010000443">
    <property type="protein sequence ID" value="MED6111829.1"/>
    <property type="molecule type" value="Genomic_DNA"/>
</dbReference>
<organism evidence="1 2">
    <name type="scientific">Stylosanthes scabra</name>
    <dbReference type="NCBI Taxonomy" id="79078"/>
    <lineage>
        <taxon>Eukaryota</taxon>
        <taxon>Viridiplantae</taxon>
        <taxon>Streptophyta</taxon>
        <taxon>Embryophyta</taxon>
        <taxon>Tracheophyta</taxon>
        <taxon>Spermatophyta</taxon>
        <taxon>Magnoliopsida</taxon>
        <taxon>eudicotyledons</taxon>
        <taxon>Gunneridae</taxon>
        <taxon>Pentapetalae</taxon>
        <taxon>rosids</taxon>
        <taxon>fabids</taxon>
        <taxon>Fabales</taxon>
        <taxon>Fabaceae</taxon>
        <taxon>Papilionoideae</taxon>
        <taxon>50 kb inversion clade</taxon>
        <taxon>dalbergioids sensu lato</taxon>
        <taxon>Dalbergieae</taxon>
        <taxon>Pterocarpus clade</taxon>
        <taxon>Stylosanthes</taxon>
    </lineage>
</organism>
<dbReference type="SUPFAM" id="SSF158694">
    <property type="entry name" value="UraD-Like"/>
    <property type="match status" value="1"/>
</dbReference>
<dbReference type="Proteomes" id="UP001341840">
    <property type="component" value="Unassembled WGS sequence"/>
</dbReference>